<evidence type="ECO:0000313" key="1">
    <source>
        <dbReference type="EMBL" id="KAF5756939.1"/>
    </source>
</evidence>
<proteinExistence type="predicted"/>
<protein>
    <submittedName>
        <fullName evidence="1">Uncharacterized protein</fullName>
    </submittedName>
</protein>
<gene>
    <name evidence="1" type="ORF">HanXRQr2_Chr17g0820821</name>
</gene>
<organism evidence="1 2">
    <name type="scientific">Helianthus annuus</name>
    <name type="common">Common sunflower</name>
    <dbReference type="NCBI Taxonomy" id="4232"/>
    <lineage>
        <taxon>Eukaryota</taxon>
        <taxon>Viridiplantae</taxon>
        <taxon>Streptophyta</taxon>
        <taxon>Embryophyta</taxon>
        <taxon>Tracheophyta</taxon>
        <taxon>Spermatophyta</taxon>
        <taxon>Magnoliopsida</taxon>
        <taxon>eudicotyledons</taxon>
        <taxon>Gunneridae</taxon>
        <taxon>Pentapetalae</taxon>
        <taxon>asterids</taxon>
        <taxon>campanulids</taxon>
        <taxon>Asterales</taxon>
        <taxon>Asteraceae</taxon>
        <taxon>Asteroideae</taxon>
        <taxon>Heliantheae alliance</taxon>
        <taxon>Heliantheae</taxon>
        <taxon>Helianthus</taxon>
    </lineage>
</organism>
<accession>A0A9K3GWI8</accession>
<dbReference type="Proteomes" id="UP000215914">
    <property type="component" value="Unassembled WGS sequence"/>
</dbReference>
<reference evidence="1" key="1">
    <citation type="journal article" date="2017" name="Nature">
        <title>The sunflower genome provides insights into oil metabolism, flowering and Asterid evolution.</title>
        <authorList>
            <person name="Badouin H."/>
            <person name="Gouzy J."/>
            <person name="Grassa C.J."/>
            <person name="Murat F."/>
            <person name="Staton S.E."/>
            <person name="Cottret L."/>
            <person name="Lelandais-Briere C."/>
            <person name="Owens G.L."/>
            <person name="Carrere S."/>
            <person name="Mayjonade B."/>
            <person name="Legrand L."/>
            <person name="Gill N."/>
            <person name="Kane N.C."/>
            <person name="Bowers J.E."/>
            <person name="Hubner S."/>
            <person name="Bellec A."/>
            <person name="Berard A."/>
            <person name="Berges H."/>
            <person name="Blanchet N."/>
            <person name="Boniface M.C."/>
            <person name="Brunel D."/>
            <person name="Catrice O."/>
            <person name="Chaidir N."/>
            <person name="Claudel C."/>
            <person name="Donnadieu C."/>
            <person name="Faraut T."/>
            <person name="Fievet G."/>
            <person name="Helmstetter N."/>
            <person name="King M."/>
            <person name="Knapp S.J."/>
            <person name="Lai Z."/>
            <person name="Le Paslier M.C."/>
            <person name="Lippi Y."/>
            <person name="Lorenzon L."/>
            <person name="Mandel J.R."/>
            <person name="Marage G."/>
            <person name="Marchand G."/>
            <person name="Marquand E."/>
            <person name="Bret-Mestries E."/>
            <person name="Morien E."/>
            <person name="Nambeesan S."/>
            <person name="Nguyen T."/>
            <person name="Pegot-Espagnet P."/>
            <person name="Pouilly N."/>
            <person name="Raftis F."/>
            <person name="Sallet E."/>
            <person name="Schiex T."/>
            <person name="Thomas J."/>
            <person name="Vandecasteele C."/>
            <person name="Vares D."/>
            <person name="Vear F."/>
            <person name="Vautrin S."/>
            <person name="Crespi M."/>
            <person name="Mangin B."/>
            <person name="Burke J.M."/>
            <person name="Salse J."/>
            <person name="Munos S."/>
            <person name="Vincourt P."/>
            <person name="Rieseberg L.H."/>
            <person name="Langlade N.B."/>
        </authorList>
    </citation>
    <scope>NUCLEOTIDE SEQUENCE</scope>
    <source>
        <tissue evidence="1">Leaves</tissue>
    </source>
</reference>
<sequence>MKYTEIYFKKVEVVLDDSIYGDVGFDLLIVKLKTNESHVDEGVAGDSDTDDSKFDQHIAALLEMEDAKKRVTLYV</sequence>
<reference evidence="1" key="2">
    <citation type="submission" date="2020-06" db="EMBL/GenBank/DDBJ databases">
        <title>Helianthus annuus Genome sequencing and assembly Release 2.</title>
        <authorList>
            <person name="Gouzy J."/>
            <person name="Langlade N."/>
            <person name="Munos S."/>
        </authorList>
    </citation>
    <scope>NUCLEOTIDE SEQUENCE</scope>
    <source>
        <tissue evidence="1">Leaves</tissue>
    </source>
</reference>
<keyword evidence="2" id="KW-1185">Reference proteome</keyword>
<evidence type="ECO:0000313" key="2">
    <source>
        <dbReference type="Proteomes" id="UP000215914"/>
    </source>
</evidence>
<comment type="caution">
    <text evidence="1">The sequence shown here is derived from an EMBL/GenBank/DDBJ whole genome shotgun (WGS) entry which is preliminary data.</text>
</comment>
<dbReference type="AlphaFoldDB" id="A0A9K3GWI8"/>
<dbReference type="EMBL" id="MNCJ02000332">
    <property type="protein sequence ID" value="KAF5756939.1"/>
    <property type="molecule type" value="Genomic_DNA"/>
</dbReference>
<name>A0A9K3GWI8_HELAN</name>
<dbReference type="Gramene" id="mRNA:HanXRQr2_Chr17g0820821">
    <property type="protein sequence ID" value="mRNA:HanXRQr2_Chr17g0820821"/>
    <property type="gene ID" value="HanXRQr2_Chr17g0820821"/>
</dbReference>